<evidence type="ECO:0000313" key="3">
    <source>
        <dbReference type="Proteomes" id="UP001500064"/>
    </source>
</evidence>
<protein>
    <submittedName>
        <fullName evidence="2">Uncharacterized protein</fullName>
    </submittedName>
</protein>
<sequence>MLTDDLDLRRKLAEVFTTTWPHLTDHPEQSINSLPQPWRYTQKNSSGCDTK</sequence>
<feature type="compositionally biased region" description="Polar residues" evidence="1">
    <location>
        <begin position="29"/>
        <end position="51"/>
    </location>
</feature>
<comment type="caution">
    <text evidence="2">The sequence shown here is derived from an EMBL/GenBank/DDBJ whole genome shotgun (WGS) entry which is preliminary data.</text>
</comment>
<keyword evidence="3" id="KW-1185">Reference proteome</keyword>
<organism evidence="2 3">
    <name type="scientific">Nonomuraea maheshkhaliensis</name>
    <dbReference type="NCBI Taxonomy" id="419590"/>
    <lineage>
        <taxon>Bacteria</taxon>
        <taxon>Bacillati</taxon>
        <taxon>Actinomycetota</taxon>
        <taxon>Actinomycetes</taxon>
        <taxon>Streptosporangiales</taxon>
        <taxon>Streptosporangiaceae</taxon>
        <taxon>Nonomuraea</taxon>
    </lineage>
</organism>
<name>A0ABP4QMF3_9ACTN</name>
<reference evidence="3" key="1">
    <citation type="journal article" date="2019" name="Int. J. Syst. Evol. Microbiol.">
        <title>The Global Catalogue of Microorganisms (GCM) 10K type strain sequencing project: providing services to taxonomists for standard genome sequencing and annotation.</title>
        <authorList>
            <consortium name="The Broad Institute Genomics Platform"/>
            <consortium name="The Broad Institute Genome Sequencing Center for Infectious Disease"/>
            <person name="Wu L."/>
            <person name="Ma J."/>
        </authorList>
    </citation>
    <scope>NUCLEOTIDE SEQUENCE [LARGE SCALE GENOMIC DNA]</scope>
    <source>
        <strain evidence="3">JCM 13929</strain>
    </source>
</reference>
<dbReference type="RefSeq" id="WP_346101512.1">
    <property type="nucleotide sequence ID" value="NZ_BAAAMU010000003.1"/>
</dbReference>
<dbReference type="EMBL" id="BAAAMU010000003">
    <property type="protein sequence ID" value="GAA1614553.1"/>
    <property type="molecule type" value="Genomic_DNA"/>
</dbReference>
<feature type="region of interest" description="Disordered" evidence="1">
    <location>
        <begin position="24"/>
        <end position="51"/>
    </location>
</feature>
<evidence type="ECO:0000256" key="1">
    <source>
        <dbReference type="SAM" id="MobiDB-lite"/>
    </source>
</evidence>
<proteinExistence type="predicted"/>
<evidence type="ECO:0000313" key="2">
    <source>
        <dbReference type="EMBL" id="GAA1614553.1"/>
    </source>
</evidence>
<dbReference type="Proteomes" id="UP001500064">
    <property type="component" value="Unassembled WGS sequence"/>
</dbReference>
<accession>A0ABP4QMF3</accession>
<gene>
    <name evidence="2" type="ORF">GCM10009733_008450</name>
</gene>